<accession>X0XDX6</accession>
<gene>
    <name evidence="1" type="ORF">S01H1_64305</name>
</gene>
<dbReference type="AlphaFoldDB" id="X0XDX6"/>
<proteinExistence type="predicted"/>
<organism evidence="1">
    <name type="scientific">marine sediment metagenome</name>
    <dbReference type="NCBI Taxonomy" id="412755"/>
    <lineage>
        <taxon>unclassified sequences</taxon>
        <taxon>metagenomes</taxon>
        <taxon>ecological metagenomes</taxon>
    </lineage>
</organism>
<protein>
    <submittedName>
        <fullName evidence="1">Uncharacterized protein</fullName>
    </submittedName>
</protein>
<dbReference type="EMBL" id="BARS01042377">
    <property type="protein sequence ID" value="GAG41389.1"/>
    <property type="molecule type" value="Genomic_DNA"/>
</dbReference>
<feature type="non-terminal residue" evidence="1">
    <location>
        <position position="1"/>
    </location>
</feature>
<evidence type="ECO:0000313" key="1">
    <source>
        <dbReference type="EMBL" id="GAG41389.1"/>
    </source>
</evidence>
<name>X0XDX6_9ZZZZ</name>
<comment type="caution">
    <text evidence="1">The sequence shown here is derived from an EMBL/GenBank/DDBJ whole genome shotgun (WGS) entry which is preliminary data.</text>
</comment>
<reference evidence="1" key="1">
    <citation type="journal article" date="2014" name="Front. Microbiol.">
        <title>High frequency of phylogenetically diverse reductive dehalogenase-homologous genes in deep subseafloor sedimentary metagenomes.</title>
        <authorList>
            <person name="Kawai M."/>
            <person name="Futagami T."/>
            <person name="Toyoda A."/>
            <person name="Takaki Y."/>
            <person name="Nishi S."/>
            <person name="Hori S."/>
            <person name="Arai W."/>
            <person name="Tsubouchi T."/>
            <person name="Morono Y."/>
            <person name="Uchiyama I."/>
            <person name="Ito T."/>
            <person name="Fujiyama A."/>
            <person name="Inagaki F."/>
            <person name="Takami H."/>
        </authorList>
    </citation>
    <scope>NUCLEOTIDE SEQUENCE</scope>
    <source>
        <strain evidence="1">Expedition CK06-06</strain>
    </source>
</reference>
<sequence>AAAASETLNPENAKCRRGQVQRLVRRLLLPAKSQKPSFILENQMCLGTGLRAVVSFEIALLPLF</sequence>